<evidence type="ECO:0000313" key="1">
    <source>
        <dbReference type="EMBL" id="MBD3365169.1"/>
    </source>
</evidence>
<organism evidence="1 2">
    <name type="scientific">candidate division WOR-3 bacterium</name>
    <dbReference type="NCBI Taxonomy" id="2052148"/>
    <lineage>
        <taxon>Bacteria</taxon>
        <taxon>Bacteria division WOR-3</taxon>
    </lineage>
</organism>
<evidence type="ECO:0000313" key="2">
    <source>
        <dbReference type="Proteomes" id="UP000630660"/>
    </source>
</evidence>
<dbReference type="EMBL" id="WJKJ01000271">
    <property type="protein sequence ID" value="MBD3365169.1"/>
    <property type="molecule type" value="Genomic_DNA"/>
</dbReference>
<proteinExistence type="predicted"/>
<gene>
    <name evidence="1" type="ORF">GF359_08135</name>
</gene>
<dbReference type="Proteomes" id="UP000630660">
    <property type="component" value="Unassembled WGS sequence"/>
</dbReference>
<dbReference type="AlphaFoldDB" id="A0A9D5KAI0"/>
<comment type="caution">
    <text evidence="1">The sequence shown here is derived from an EMBL/GenBank/DDBJ whole genome shotgun (WGS) entry which is preliminary data.</text>
</comment>
<sequence length="98" mass="11246">MGERISPLGDIYRINLRPAIEVGISPEKLWDAVVESSRMFNENLPVRKRKIEAQIETIGLEFQDIPREPSGHSEQYKELAAPSYRLIHGSLFRDLIRG</sequence>
<reference evidence="1" key="1">
    <citation type="submission" date="2019-11" db="EMBL/GenBank/DDBJ databases">
        <title>Microbial mats filling the niche in hypersaline microbial mats.</title>
        <authorList>
            <person name="Wong H.L."/>
            <person name="Macleod F.I."/>
            <person name="White R.A. III"/>
            <person name="Burns B.P."/>
        </authorList>
    </citation>
    <scope>NUCLEOTIDE SEQUENCE</scope>
    <source>
        <strain evidence="1">Bin_327</strain>
    </source>
</reference>
<name>A0A9D5KAI0_UNCW3</name>
<accession>A0A9D5KAI0</accession>
<protein>
    <submittedName>
        <fullName evidence="1">Uncharacterized protein</fullName>
    </submittedName>
</protein>